<sequence length="206" mass="22489">EGHAGGKRQKGSTDTSPSAEEPAKKHRAQHTGTYAEATDPLTRVIIPESYPEEEITAERLALLKLAVSRAISGIREGPIPCFRRTFLRGGAAVVLGRDKASLIWLAEQMGNISLWENAKFKVVGPEHRAVVWVSEAPDEPAVVLERLERQNPGLSTKIIAENVGATRDGRNLVFKIPESSVLKLKALDFKPYLGLDQVTFKVSGAQ</sequence>
<dbReference type="OMA" id="HHAYVNA"/>
<gene>
    <name evidence="3" type="ORF">SINV_12750</name>
</gene>
<evidence type="ECO:0000256" key="1">
    <source>
        <dbReference type="SAM" id="MobiDB-lite"/>
    </source>
</evidence>
<accession>E9J886</accession>
<proteinExistence type="predicted"/>
<protein>
    <recommendedName>
        <fullName evidence="2">DUF4780 domain-containing protein</fullName>
    </recommendedName>
</protein>
<feature type="non-terminal residue" evidence="3">
    <location>
        <position position="1"/>
    </location>
</feature>
<dbReference type="InterPro" id="IPR031961">
    <property type="entry name" value="DUF4780"/>
</dbReference>
<dbReference type="EMBL" id="GL768832">
    <property type="protein sequence ID" value="EFZ10967.1"/>
    <property type="molecule type" value="Genomic_DNA"/>
</dbReference>
<feature type="non-terminal residue" evidence="3">
    <location>
        <position position="206"/>
    </location>
</feature>
<evidence type="ECO:0000259" key="2">
    <source>
        <dbReference type="Pfam" id="PF16012"/>
    </source>
</evidence>
<dbReference type="Pfam" id="PF16012">
    <property type="entry name" value="DUF4780"/>
    <property type="match status" value="1"/>
</dbReference>
<organism>
    <name type="scientific">Solenopsis invicta</name>
    <name type="common">Red imported fire ant</name>
    <name type="synonym">Solenopsis wagneri</name>
    <dbReference type="NCBI Taxonomy" id="13686"/>
    <lineage>
        <taxon>Eukaryota</taxon>
        <taxon>Metazoa</taxon>
        <taxon>Ecdysozoa</taxon>
        <taxon>Arthropoda</taxon>
        <taxon>Hexapoda</taxon>
        <taxon>Insecta</taxon>
        <taxon>Pterygota</taxon>
        <taxon>Neoptera</taxon>
        <taxon>Endopterygota</taxon>
        <taxon>Hymenoptera</taxon>
        <taxon>Apocrita</taxon>
        <taxon>Aculeata</taxon>
        <taxon>Formicoidea</taxon>
        <taxon>Formicidae</taxon>
        <taxon>Myrmicinae</taxon>
        <taxon>Solenopsis</taxon>
    </lineage>
</organism>
<feature type="region of interest" description="Disordered" evidence="1">
    <location>
        <begin position="1"/>
        <end position="34"/>
    </location>
</feature>
<evidence type="ECO:0000313" key="3">
    <source>
        <dbReference type="EMBL" id="EFZ10967.1"/>
    </source>
</evidence>
<dbReference type="HOGENOM" id="CLU_118270_0_0_1"/>
<feature type="domain" description="DUF4780" evidence="2">
    <location>
        <begin position="38"/>
        <end position="201"/>
    </location>
</feature>
<reference evidence="3" key="1">
    <citation type="journal article" date="2011" name="Proc. Natl. Acad. Sci. U.S.A.">
        <title>The genome of the fire ant Solenopsis invicta.</title>
        <authorList>
            <person name="Wurm Y."/>
            <person name="Wang J."/>
            <person name="Riba-Grognuz O."/>
            <person name="Corona M."/>
            <person name="Nygaard S."/>
            <person name="Hunt B.G."/>
            <person name="Ingram K.K."/>
            <person name="Falquet L."/>
            <person name="Nipitwattanaphon M."/>
            <person name="Gotzek D."/>
            <person name="Dijkstra M.B."/>
            <person name="Oettler J."/>
            <person name="Comtesse F."/>
            <person name="Shih C.J."/>
            <person name="Wu W.J."/>
            <person name="Yang C.C."/>
            <person name="Thomas J."/>
            <person name="Beaudoing E."/>
            <person name="Pradervand S."/>
            <person name="Flegel V."/>
            <person name="Cook E.D."/>
            <person name="Fabbretti R."/>
            <person name="Stockinger H."/>
            <person name="Long L."/>
            <person name="Farmerie W.G."/>
            <person name="Oakey J."/>
            <person name="Boomsma J.J."/>
            <person name="Pamilo P."/>
            <person name="Yi S.V."/>
            <person name="Heinze J."/>
            <person name="Goodisman M.A."/>
            <person name="Farinelli L."/>
            <person name="Harshman K."/>
            <person name="Hulo N."/>
            <person name="Cerutti L."/>
            <person name="Xenarios I."/>
            <person name="Shoemaker D."/>
            <person name="Keller L."/>
        </authorList>
    </citation>
    <scope>NUCLEOTIDE SEQUENCE [LARGE SCALE GENOMIC DNA]</scope>
</reference>
<feature type="compositionally biased region" description="Basic residues" evidence="1">
    <location>
        <begin position="1"/>
        <end position="10"/>
    </location>
</feature>
<dbReference type="AlphaFoldDB" id="E9J886"/>
<name>E9J886_SOLIN</name>